<feature type="domain" description="Histidine kinase" evidence="15">
    <location>
        <begin position="257"/>
        <end position="456"/>
    </location>
</feature>
<dbReference type="CDD" id="cd06225">
    <property type="entry name" value="HAMP"/>
    <property type="match status" value="1"/>
</dbReference>
<dbReference type="Gene3D" id="1.10.287.130">
    <property type="match status" value="1"/>
</dbReference>
<evidence type="ECO:0000256" key="12">
    <source>
        <dbReference type="ARBA" id="ARBA00023012"/>
    </source>
</evidence>
<evidence type="ECO:0000256" key="13">
    <source>
        <dbReference type="ARBA" id="ARBA00023136"/>
    </source>
</evidence>
<keyword evidence="18" id="KW-1185">Reference proteome</keyword>
<evidence type="ECO:0000256" key="2">
    <source>
        <dbReference type="ARBA" id="ARBA00004651"/>
    </source>
</evidence>
<evidence type="ECO:0000256" key="3">
    <source>
        <dbReference type="ARBA" id="ARBA00012438"/>
    </source>
</evidence>
<dbReference type="Gene3D" id="3.30.565.10">
    <property type="entry name" value="Histidine kinase-like ATPase, C-terminal domain"/>
    <property type="match status" value="1"/>
</dbReference>
<dbReference type="PANTHER" id="PTHR45528:SF9">
    <property type="entry name" value="SENSOR HISTIDINE KINASE YBDK"/>
    <property type="match status" value="1"/>
</dbReference>
<evidence type="ECO:0000256" key="5">
    <source>
        <dbReference type="ARBA" id="ARBA00022553"/>
    </source>
</evidence>
<comment type="caution">
    <text evidence="17">The sequence shown here is derived from an EMBL/GenBank/DDBJ whole genome shotgun (WGS) entry which is preliminary data.</text>
</comment>
<keyword evidence="4" id="KW-1003">Cell membrane</keyword>
<dbReference type="InterPro" id="IPR005467">
    <property type="entry name" value="His_kinase_dom"/>
</dbReference>
<evidence type="ECO:0000256" key="11">
    <source>
        <dbReference type="ARBA" id="ARBA00022989"/>
    </source>
</evidence>
<dbReference type="EC" id="2.7.13.3" evidence="3"/>
<reference evidence="17 18" key="1">
    <citation type="submission" date="2015-05" db="EMBL/GenBank/DDBJ databases">
        <title>Comparison of genome.</title>
        <authorList>
            <person name="Zheng Z."/>
            <person name="Sun M."/>
        </authorList>
    </citation>
    <scope>NUCLEOTIDE SEQUENCE [LARGE SCALE GENOMIC DNA]</scope>
    <source>
        <strain evidence="17 18">G25-74</strain>
    </source>
</reference>
<dbReference type="InterPro" id="IPR036097">
    <property type="entry name" value="HisK_dim/P_sf"/>
</dbReference>
<dbReference type="SMART" id="SM00388">
    <property type="entry name" value="HisKA"/>
    <property type="match status" value="1"/>
</dbReference>
<dbReference type="Pfam" id="PF00512">
    <property type="entry name" value="HisKA"/>
    <property type="match status" value="1"/>
</dbReference>
<dbReference type="CDD" id="cd00082">
    <property type="entry name" value="HisKA"/>
    <property type="match status" value="1"/>
</dbReference>
<dbReference type="EMBL" id="LDJR01000060">
    <property type="protein sequence ID" value="OAK67502.1"/>
    <property type="molecule type" value="Genomic_DNA"/>
</dbReference>
<keyword evidence="8" id="KW-0547">Nucleotide-binding</keyword>
<dbReference type="RefSeq" id="WP_064468821.1">
    <property type="nucleotide sequence ID" value="NZ_LDJR01000060.1"/>
</dbReference>
<evidence type="ECO:0000256" key="4">
    <source>
        <dbReference type="ARBA" id="ARBA00022475"/>
    </source>
</evidence>
<dbReference type="STRING" id="217031.ABB05_20465"/>
<feature type="transmembrane region" description="Helical" evidence="14">
    <location>
        <begin position="168"/>
        <end position="189"/>
    </location>
</feature>
<keyword evidence="9" id="KW-0418">Kinase</keyword>
<keyword evidence="13 14" id="KW-0472">Membrane</keyword>
<evidence type="ECO:0000256" key="1">
    <source>
        <dbReference type="ARBA" id="ARBA00000085"/>
    </source>
</evidence>
<keyword evidence="12" id="KW-0902">Two-component regulatory system</keyword>
<dbReference type="AlphaFoldDB" id="A0A177ZHU8"/>
<dbReference type="SUPFAM" id="SSF55874">
    <property type="entry name" value="ATPase domain of HSP90 chaperone/DNA topoisomerase II/histidine kinase"/>
    <property type="match status" value="1"/>
</dbReference>
<dbReference type="PROSITE" id="PS50885">
    <property type="entry name" value="HAMP"/>
    <property type="match status" value="1"/>
</dbReference>
<dbReference type="Proteomes" id="UP000077881">
    <property type="component" value="Unassembled WGS sequence"/>
</dbReference>
<evidence type="ECO:0000259" key="16">
    <source>
        <dbReference type="PROSITE" id="PS50885"/>
    </source>
</evidence>
<protein>
    <recommendedName>
        <fullName evidence="3">histidine kinase</fullName>
        <ecNumber evidence="3">2.7.13.3</ecNumber>
    </recommendedName>
</protein>
<dbReference type="GO" id="GO:0000155">
    <property type="term" value="F:phosphorelay sensor kinase activity"/>
    <property type="evidence" value="ECO:0007669"/>
    <property type="project" value="InterPro"/>
</dbReference>
<proteinExistence type="predicted"/>
<dbReference type="Gene3D" id="6.10.340.10">
    <property type="match status" value="1"/>
</dbReference>
<dbReference type="InterPro" id="IPR003660">
    <property type="entry name" value="HAMP_dom"/>
</dbReference>
<keyword evidence="6" id="KW-0808">Transferase</keyword>
<keyword evidence="11 14" id="KW-1133">Transmembrane helix</keyword>
<dbReference type="GO" id="GO:0005886">
    <property type="term" value="C:plasma membrane"/>
    <property type="evidence" value="ECO:0007669"/>
    <property type="project" value="UniProtKB-SubCell"/>
</dbReference>
<dbReference type="InterPro" id="IPR036890">
    <property type="entry name" value="HATPase_C_sf"/>
</dbReference>
<evidence type="ECO:0000256" key="8">
    <source>
        <dbReference type="ARBA" id="ARBA00022741"/>
    </source>
</evidence>
<dbReference type="SUPFAM" id="SSF47384">
    <property type="entry name" value="Homodimeric domain of signal transducing histidine kinase"/>
    <property type="match status" value="1"/>
</dbReference>
<gene>
    <name evidence="17" type="ORF">ABB05_20465</name>
</gene>
<dbReference type="PANTHER" id="PTHR45528">
    <property type="entry name" value="SENSOR HISTIDINE KINASE CPXA"/>
    <property type="match status" value="1"/>
</dbReference>
<dbReference type="InterPro" id="IPR050398">
    <property type="entry name" value="HssS/ArlS-like"/>
</dbReference>
<dbReference type="OrthoDB" id="14660at2"/>
<evidence type="ECO:0000259" key="15">
    <source>
        <dbReference type="PROSITE" id="PS50109"/>
    </source>
</evidence>
<comment type="catalytic activity">
    <reaction evidence="1">
        <text>ATP + protein L-histidine = ADP + protein N-phospho-L-histidine.</text>
        <dbReference type="EC" id="2.7.13.3"/>
    </reaction>
</comment>
<dbReference type="InterPro" id="IPR003661">
    <property type="entry name" value="HisK_dim/P_dom"/>
</dbReference>
<dbReference type="InterPro" id="IPR003594">
    <property type="entry name" value="HATPase_dom"/>
</dbReference>
<dbReference type="PROSITE" id="PS50109">
    <property type="entry name" value="HIS_KIN"/>
    <property type="match status" value="1"/>
</dbReference>
<dbReference type="Pfam" id="PF02518">
    <property type="entry name" value="HATPase_c"/>
    <property type="match status" value="1"/>
</dbReference>
<dbReference type="SMART" id="SM00387">
    <property type="entry name" value="HATPase_c"/>
    <property type="match status" value="1"/>
</dbReference>
<evidence type="ECO:0000313" key="17">
    <source>
        <dbReference type="EMBL" id="OAK67502.1"/>
    </source>
</evidence>
<feature type="domain" description="HAMP" evidence="16">
    <location>
        <begin position="220"/>
        <end position="242"/>
    </location>
</feature>
<name>A0A177ZHU8_9BACI</name>
<feature type="transmembrane region" description="Helical" evidence="14">
    <location>
        <begin position="14"/>
        <end position="42"/>
    </location>
</feature>
<evidence type="ECO:0000256" key="14">
    <source>
        <dbReference type="SAM" id="Phobius"/>
    </source>
</evidence>
<comment type="subcellular location">
    <subcellularLocation>
        <location evidence="2">Cell membrane</location>
        <topology evidence="2">Multi-pass membrane protein</topology>
    </subcellularLocation>
</comment>
<evidence type="ECO:0000256" key="9">
    <source>
        <dbReference type="ARBA" id="ARBA00022777"/>
    </source>
</evidence>
<dbReference type="PATRIC" id="fig|217031.6.peg.4446"/>
<accession>A0A177ZHU8</accession>
<evidence type="ECO:0000256" key="7">
    <source>
        <dbReference type="ARBA" id="ARBA00022692"/>
    </source>
</evidence>
<keyword evidence="10" id="KW-0067">ATP-binding</keyword>
<keyword evidence="7 14" id="KW-0812">Transmembrane</keyword>
<evidence type="ECO:0000256" key="10">
    <source>
        <dbReference type="ARBA" id="ARBA00022840"/>
    </source>
</evidence>
<keyword evidence="5" id="KW-0597">Phosphoprotein</keyword>
<sequence length="457" mass="52866">MTIKKVLTLRHSLLVRYLLIILFAVLFIPIIFPLSIVVWYSFDEADVNQLNGEDLEKWWHQEAGKLTSLDEEEVKKKLTEFQKKYHASTVFWVDDNGTLLFAYPEPVAVPKRWTSSDIVEFMKKSYDSDPFTTVAFLGEKKENGFITFQIPRSEMDHTREKLVDRYSYLFYGINIGLFFIFVFISWLFFSHIRKRLLRLGLAMEKEGIAGIPDKIMIKKQDEIGQLEQSFNGMIERLGESQKQKNEEEELRKQLMANLSHDLRTPLTTLRGHLYTLKKEKLTDKGEKSLQLMDYKITFLSQLIDNLLSYTLLTAGKYPYHPEKVDIIRSVRVMAASWYPTFEKKGFAIEIELPEDQHFEWSLDPSWLERVLDNLFQNIIRHADSGKYIRIKGATTEKGFQLIIEDRGPGIETASDSKGAGIGMAIVTLMLQEMNLKLNVQSTDRGTRMTITAAGDMG</sequence>
<dbReference type="GO" id="GO:0005524">
    <property type="term" value="F:ATP binding"/>
    <property type="evidence" value="ECO:0007669"/>
    <property type="project" value="UniProtKB-KW"/>
</dbReference>
<evidence type="ECO:0000313" key="18">
    <source>
        <dbReference type="Proteomes" id="UP000077881"/>
    </source>
</evidence>
<organism evidence="17 18">
    <name type="scientific">Lederbergia galactosidilytica</name>
    <dbReference type="NCBI Taxonomy" id="217031"/>
    <lineage>
        <taxon>Bacteria</taxon>
        <taxon>Bacillati</taxon>
        <taxon>Bacillota</taxon>
        <taxon>Bacilli</taxon>
        <taxon>Bacillales</taxon>
        <taxon>Bacillaceae</taxon>
        <taxon>Lederbergia</taxon>
    </lineage>
</organism>
<evidence type="ECO:0000256" key="6">
    <source>
        <dbReference type="ARBA" id="ARBA00022679"/>
    </source>
</evidence>